<dbReference type="CDD" id="cd02968">
    <property type="entry name" value="SCO"/>
    <property type="match status" value="1"/>
</dbReference>
<dbReference type="EMBL" id="CP014263">
    <property type="protein sequence ID" value="AQG79805.1"/>
    <property type="molecule type" value="Genomic_DNA"/>
</dbReference>
<evidence type="ECO:0000259" key="5">
    <source>
        <dbReference type="PROSITE" id="PS51352"/>
    </source>
</evidence>
<feature type="domain" description="Thioredoxin" evidence="5">
    <location>
        <begin position="42"/>
        <end position="206"/>
    </location>
</feature>
<dbReference type="Proteomes" id="UP000187941">
    <property type="component" value="Chromosome"/>
</dbReference>
<evidence type="ECO:0000313" key="7">
    <source>
        <dbReference type="Proteomes" id="UP000187941"/>
    </source>
</evidence>
<dbReference type="PANTHER" id="PTHR12151:SF25">
    <property type="entry name" value="LINALOOL DEHYDRATASE_ISOMERASE DOMAIN-CONTAINING PROTEIN"/>
    <property type="match status" value="1"/>
</dbReference>
<feature type="disulfide bond" description="Redox-active" evidence="4">
    <location>
        <begin position="80"/>
        <end position="84"/>
    </location>
</feature>
<dbReference type="Gene3D" id="3.40.30.10">
    <property type="entry name" value="Glutaredoxin"/>
    <property type="match status" value="1"/>
</dbReference>
<dbReference type="STRING" id="1178516.AWR27_11005"/>
<protein>
    <submittedName>
        <fullName evidence="6">Electron transporter</fullName>
    </submittedName>
</protein>
<dbReference type="RefSeq" id="WP_077131239.1">
    <property type="nucleotide sequence ID" value="NZ_CP014263.1"/>
</dbReference>
<evidence type="ECO:0000256" key="1">
    <source>
        <dbReference type="ARBA" id="ARBA00010996"/>
    </source>
</evidence>
<dbReference type="PROSITE" id="PS51352">
    <property type="entry name" value="THIOREDOXIN_2"/>
    <property type="match status" value="1"/>
</dbReference>
<comment type="similarity">
    <text evidence="1">Belongs to the SCO1/2 family.</text>
</comment>
<evidence type="ECO:0000313" key="6">
    <source>
        <dbReference type="EMBL" id="AQG79805.1"/>
    </source>
</evidence>
<dbReference type="PANTHER" id="PTHR12151">
    <property type="entry name" value="ELECTRON TRANSPORT PROTIN SCO1/SENC FAMILY MEMBER"/>
    <property type="match status" value="1"/>
</dbReference>
<dbReference type="KEGG" id="smon:AWR27_11005"/>
<name>A0A1P9WWP2_9BACT</name>
<feature type="binding site" evidence="3">
    <location>
        <position position="84"/>
    </location>
    <ligand>
        <name>Cu cation</name>
        <dbReference type="ChEBI" id="CHEBI:23378"/>
    </ligand>
</feature>
<sequence length="208" mass="23325">MKKYISVALLTLLWACGPGEKLPYLGEPETVTKVVDGKEVTEPKYPVIPPFQFTNQDGKPVTERDLTGKIYVADFFFATCPTICPVMSRNLKLVWDVYKDAPDVRFVSHTIDPDHDTPAVLKAYANDLGVTGQNWQFLTGDREKIYEIGEKHYLVTAGKDSTAPGGYIHSGAFVLIDKQRHIRGMYDGTKKEDVDKLIADIKILQSEE</sequence>
<dbReference type="AlphaFoldDB" id="A0A1P9WWP2"/>
<keyword evidence="7" id="KW-1185">Reference proteome</keyword>
<dbReference type="GO" id="GO:0046872">
    <property type="term" value="F:metal ion binding"/>
    <property type="evidence" value="ECO:0007669"/>
    <property type="project" value="UniProtKB-KW"/>
</dbReference>
<accession>A0A1P9WWP2</accession>
<proteinExistence type="inferred from homology"/>
<dbReference type="SUPFAM" id="SSF52833">
    <property type="entry name" value="Thioredoxin-like"/>
    <property type="match status" value="1"/>
</dbReference>
<feature type="binding site" evidence="3">
    <location>
        <position position="169"/>
    </location>
    <ligand>
        <name>Cu cation</name>
        <dbReference type="ChEBI" id="CHEBI:23378"/>
    </ligand>
</feature>
<reference evidence="6 7" key="1">
    <citation type="submission" date="2016-01" db="EMBL/GenBank/DDBJ databases">
        <authorList>
            <person name="Oliw E.H."/>
        </authorList>
    </citation>
    <scope>NUCLEOTIDE SEQUENCE [LARGE SCALE GENOMIC DNA]</scope>
    <source>
        <strain evidence="6 7">DY10</strain>
    </source>
</reference>
<dbReference type="InterPro" id="IPR003782">
    <property type="entry name" value="SCO1/SenC"/>
</dbReference>
<feature type="binding site" evidence="3">
    <location>
        <position position="80"/>
    </location>
    <ligand>
        <name>Cu cation</name>
        <dbReference type="ChEBI" id="CHEBI:23378"/>
    </ligand>
</feature>
<keyword evidence="4" id="KW-1015">Disulfide bond</keyword>
<keyword evidence="2 3" id="KW-0186">Copper</keyword>
<dbReference type="InterPro" id="IPR036249">
    <property type="entry name" value="Thioredoxin-like_sf"/>
</dbReference>
<organism evidence="6 7">
    <name type="scientific">Spirosoma montaniterrae</name>
    <dbReference type="NCBI Taxonomy" id="1178516"/>
    <lineage>
        <taxon>Bacteria</taxon>
        <taxon>Pseudomonadati</taxon>
        <taxon>Bacteroidota</taxon>
        <taxon>Cytophagia</taxon>
        <taxon>Cytophagales</taxon>
        <taxon>Cytophagaceae</taxon>
        <taxon>Spirosoma</taxon>
    </lineage>
</organism>
<gene>
    <name evidence="6" type="ORF">AWR27_11005</name>
</gene>
<keyword evidence="3" id="KW-0479">Metal-binding</keyword>
<dbReference type="InterPro" id="IPR013766">
    <property type="entry name" value="Thioredoxin_domain"/>
</dbReference>
<evidence type="ECO:0000256" key="4">
    <source>
        <dbReference type="PIRSR" id="PIRSR603782-2"/>
    </source>
</evidence>
<dbReference type="Pfam" id="PF02630">
    <property type="entry name" value="SCO1-SenC"/>
    <property type="match status" value="1"/>
</dbReference>
<evidence type="ECO:0000256" key="3">
    <source>
        <dbReference type="PIRSR" id="PIRSR603782-1"/>
    </source>
</evidence>
<evidence type="ECO:0000256" key="2">
    <source>
        <dbReference type="ARBA" id="ARBA00023008"/>
    </source>
</evidence>
<dbReference type="OrthoDB" id="9811998at2"/>